<proteinExistence type="predicted"/>
<organism evidence="2 3">
    <name type="scientific">Hypocrea virens (strain Gv29-8 / FGSC 10586)</name>
    <name type="common">Gliocladium virens</name>
    <name type="synonym">Trichoderma virens</name>
    <dbReference type="NCBI Taxonomy" id="413071"/>
    <lineage>
        <taxon>Eukaryota</taxon>
        <taxon>Fungi</taxon>
        <taxon>Dikarya</taxon>
        <taxon>Ascomycota</taxon>
        <taxon>Pezizomycotina</taxon>
        <taxon>Sordariomycetes</taxon>
        <taxon>Hypocreomycetidae</taxon>
        <taxon>Hypocreales</taxon>
        <taxon>Hypocreaceae</taxon>
        <taxon>Trichoderma</taxon>
    </lineage>
</organism>
<dbReference type="EMBL" id="ABDF02000085">
    <property type="protein sequence ID" value="EHK18950.1"/>
    <property type="molecule type" value="Genomic_DNA"/>
</dbReference>
<feature type="region of interest" description="Disordered" evidence="1">
    <location>
        <begin position="1"/>
        <end position="49"/>
    </location>
</feature>
<accession>G9N3R7</accession>
<dbReference type="Proteomes" id="UP000007115">
    <property type="component" value="Unassembled WGS sequence"/>
</dbReference>
<dbReference type="InParanoid" id="G9N3R7"/>
<comment type="caution">
    <text evidence="2">The sequence shown here is derived from an EMBL/GenBank/DDBJ whole genome shotgun (WGS) entry which is preliminary data.</text>
</comment>
<sequence length="49" mass="5070">MAAQDPMSALSNSSPMSVSRVSGQGVELLQADGHAAQWNQPGVENGDSR</sequence>
<keyword evidence="3" id="KW-1185">Reference proteome</keyword>
<dbReference type="GeneID" id="25791951"/>
<dbReference type="HOGENOM" id="CLU_3143273_0_0_1"/>
<evidence type="ECO:0000256" key="1">
    <source>
        <dbReference type="SAM" id="MobiDB-lite"/>
    </source>
</evidence>
<evidence type="ECO:0000313" key="2">
    <source>
        <dbReference type="EMBL" id="EHK18950.1"/>
    </source>
</evidence>
<dbReference type="VEuPathDB" id="FungiDB:TRIVIDRAFT_225493"/>
<reference evidence="2 3" key="1">
    <citation type="journal article" date="2011" name="Genome Biol.">
        <title>Comparative genome sequence analysis underscores mycoparasitism as the ancestral life style of Trichoderma.</title>
        <authorList>
            <person name="Kubicek C.P."/>
            <person name="Herrera-Estrella A."/>
            <person name="Seidl-Seiboth V."/>
            <person name="Martinez D.A."/>
            <person name="Druzhinina I.S."/>
            <person name="Thon M."/>
            <person name="Zeilinger S."/>
            <person name="Casas-Flores S."/>
            <person name="Horwitz B.A."/>
            <person name="Mukherjee P.K."/>
            <person name="Mukherjee M."/>
            <person name="Kredics L."/>
            <person name="Alcaraz L.D."/>
            <person name="Aerts A."/>
            <person name="Antal Z."/>
            <person name="Atanasova L."/>
            <person name="Cervantes-Badillo M.G."/>
            <person name="Challacombe J."/>
            <person name="Chertkov O."/>
            <person name="McCluskey K."/>
            <person name="Coulpier F."/>
            <person name="Deshpande N."/>
            <person name="von Doehren H."/>
            <person name="Ebbole D.J."/>
            <person name="Esquivel-Naranjo E.U."/>
            <person name="Fekete E."/>
            <person name="Flipphi M."/>
            <person name="Glaser F."/>
            <person name="Gomez-Rodriguez E.Y."/>
            <person name="Gruber S."/>
            <person name="Han C."/>
            <person name="Henrissat B."/>
            <person name="Hermosa R."/>
            <person name="Hernandez-Onate M."/>
            <person name="Karaffa L."/>
            <person name="Kosti I."/>
            <person name="Le Crom S."/>
            <person name="Lindquist E."/>
            <person name="Lucas S."/>
            <person name="Luebeck M."/>
            <person name="Luebeck P.S."/>
            <person name="Margeot A."/>
            <person name="Metz B."/>
            <person name="Misra M."/>
            <person name="Nevalainen H."/>
            <person name="Omann M."/>
            <person name="Packer N."/>
            <person name="Perrone G."/>
            <person name="Uresti-Rivera E.E."/>
            <person name="Salamov A."/>
            <person name="Schmoll M."/>
            <person name="Seiboth B."/>
            <person name="Shapiro H."/>
            <person name="Sukno S."/>
            <person name="Tamayo-Ramos J.A."/>
            <person name="Tisch D."/>
            <person name="Wiest A."/>
            <person name="Wilkinson H.H."/>
            <person name="Zhang M."/>
            <person name="Coutinho P.M."/>
            <person name="Kenerley C.M."/>
            <person name="Monte E."/>
            <person name="Baker S.E."/>
            <person name="Grigoriev I.V."/>
        </authorList>
    </citation>
    <scope>NUCLEOTIDE SEQUENCE [LARGE SCALE GENOMIC DNA]</scope>
    <source>
        <strain evidence="3">Gv29-8 / FGSC 10586</strain>
    </source>
</reference>
<dbReference type="AlphaFoldDB" id="G9N3R7"/>
<name>G9N3R7_HYPVG</name>
<evidence type="ECO:0000313" key="3">
    <source>
        <dbReference type="Proteomes" id="UP000007115"/>
    </source>
</evidence>
<dbReference type="RefSeq" id="XP_013953146.1">
    <property type="nucleotide sequence ID" value="XM_014097671.1"/>
</dbReference>
<protein>
    <submittedName>
        <fullName evidence="2">Uncharacterized protein</fullName>
    </submittedName>
</protein>
<gene>
    <name evidence="2" type="ORF">TRIVIDRAFT_225493</name>
</gene>
<feature type="compositionally biased region" description="Low complexity" evidence="1">
    <location>
        <begin position="11"/>
        <end position="22"/>
    </location>
</feature>